<keyword evidence="2 3" id="KW-0560">Oxidoreductase</keyword>
<dbReference type="FunFam" id="3.40.50.720:FF:000084">
    <property type="entry name" value="Short-chain dehydrogenase reductase"/>
    <property type="match status" value="1"/>
</dbReference>
<protein>
    <submittedName>
        <fullName evidence="3">SDR family oxidoreductase UcpA</fullName>
        <ecNumber evidence="3">1.-.-.-</ecNumber>
    </submittedName>
</protein>
<evidence type="ECO:0000313" key="4">
    <source>
        <dbReference type="Proteomes" id="UP000595278"/>
    </source>
</evidence>
<keyword evidence="4" id="KW-1185">Reference proteome</keyword>
<dbReference type="InterPro" id="IPR036291">
    <property type="entry name" value="NAD(P)-bd_dom_sf"/>
</dbReference>
<dbReference type="Gene3D" id="3.40.50.720">
    <property type="entry name" value="NAD(P)-binding Rossmann-like Domain"/>
    <property type="match status" value="1"/>
</dbReference>
<dbReference type="InterPro" id="IPR020904">
    <property type="entry name" value="Sc_DH/Rdtase_CS"/>
</dbReference>
<dbReference type="GO" id="GO:0016616">
    <property type="term" value="F:oxidoreductase activity, acting on the CH-OH group of donors, NAD or NADP as acceptor"/>
    <property type="evidence" value="ECO:0007669"/>
    <property type="project" value="TreeGrafter"/>
</dbReference>
<dbReference type="Pfam" id="PF13561">
    <property type="entry name" value="adh_short_C2"/>
    <property type="match status" value="1"/>
</dbReference>
<sequence>MSKLANKIAVITGAAMGNGLGTAQVLAKHGATVILLDYNEAVIQAANDLIHQGFKAEAYIVDIREINILKEIAEAVINKFQKVDILVNNAGVCHIASFLETSDEIRDRTFDINIKGTWNVTQAFLPYMVKANYGKIINLSSVTGTMVADTGEAAYATTKAAIWGFTKALAMEVATKNITVNSVCPGYIATPMAESIALESNQTNPQSVLDGIAAAIPMRRLGTIEELGDLVAFLASDESRYITGTQIVIDGGSTLPESFGAVGV</sequence>
<comment type="similarity">
    <text evidence="1">Belongs to the short-chain dehydrogenases/reductases (SDR) family.</text>
</comment>
<dbReference type="Proteomes" id="UP000595278">
    <property type="component" value="Chromosome"/>
</dbReference>
<gene>
    <name evidence="3" type="primary">ucpA</name>
    <name evidence="3" type="ORF">JHT90_12380</name>
</gene>
<accession>A0A974NE93</accession>
<dbReference type="AlphaFoldDB" id="A0A974NE93"/>
<dbReference type="EC" id="1.-.-.-" evidence="3"/>
<dbReference type="KEGG" id="eaz:JHT90_12380"/>
<dbReference type="PRINTS" id="PR00081">
    <property type="entry name" value="GDHRDH"/>
</dbReference>
<dbReference type="InterPro" id="IPR002347">
    <property type="entry name" value="SDR_fam"/>
</dbReference>
<evidence type="ECO:0000256" key="1">
    <source>
        <dbReference type="ARBA" id="ARBA00006484"/>
    </source>
</evidence>
<dbReference type="PROSITE" id="PS00061">
    <property type="entry name" value="ADH_SHORT"/>
    <property type="match status" value="1"/>
</dbReference>
<organism evidence="3 4">
    <name type="scientific">Entomomonas asaccharolytica</name>
    <dbReference type="NCBI Taxonomy" id="2785331"/>
    <lineage>
        <taxon>Bacteria</taxon>
        <taxon>Pseudomonadati</taxon>
        <taxon>Pseudomonadota</taxon>
        <taxon>Gammaproteobacteria</taxon>
        <taxon>Pseudomonadales</taxon>
        <taxon>Pseudomonadaceae</taxon>
        <taxon>Entomomonas</taxon>
    </lineage>
</organism>
<reference evidence="3 4" key="1">
    <citation type="submission" date="2021-01" db="EMBL/GenBank/DDBJ databases">
        <title>Entomomonas sp. F2A isolated from a house cricket (Acheta domesticus).</title>
        <authorList>
            <person name="Spergser J."/>
            <person name="Busse H.-J."/>
        </authorList>
    </citation>
    <scope>NUCLEOTIDE SEQUENCE [LARGE SCALE GENOMIC DNA]</scope>
    <source>
        <strain evidence="3 4">F2A</strain>
    </source>
</reference>
<dbReference type="PANTHER" id="PTHR42760">
    <property type="entry name" value="SHORT-CHAIN DEHYDROGENASES/REDUCTASES FAMILY MEMBER"/>
    <property type="match status" value="1"/>
</dbReference>
<dbReference type="SUPFAM" id="SSF51735">
    <property type="entry name" value="NAD(P)-binding Rossmann-fold domains"/>
    <property type="match status" value="1"/>
</dbReference>
<evidence type="ECO:0000256" key="2">
    <source>
        <dbReference type="ARBA" id="ARBA00023002"/>
    </source>
</evidence>
<dbReference type="RefSeq" id="WP_201091444.1">
    <property type="nucleotide sequence ID" value="NZ_CP067393.1"/>
</dbReference>
<dbReference type="PANTHER" id="PTHR42760:SF133">
    <property type="entry name" value="3-OXOACYL-[ACYL-CARRIER-PROTEIN] REDUCTASE"/>
    <property type="match status" value="1"/>
</dbReference>
<dbReference type="PRINTS" id="PR00080">
    <property type="entry name" value="SDRFAMILY"/>
</dbReference>
<dbReference type="NCBIfam" id="NF006080">
    <property type="entry name" value="PRK08226.1"/>
    <property type="match status" value="1"/>
</dbReference>
<name>A0A974NE93_9GAMM</name>
<dbReference type="EMBL" id="CP067393">
    <property type="protein sequence ID" value="QQP85170.1"/>
    <property type="molecule type" value="Genomic_DNA"/>
</dbReference>
<dbReference type="GO" id="GO:0048038">
    <property type="term" value="F:quinone binding"/>
    <property type="evidence" value="ECO:0007669"/>
    <property type="project" value="TreeGrafter"/>
</dbReference>
<dbReference type="GO" id="GO:0006633">
    <property type="term" value="P:fatty acid biosynthetic process"/>
    <property type="evidence" value="ECO:0007669"/>
    <property type="project" value="TreeGrafter"/>
</dbReference>
<evidence type="ECO:0000313" key="3">
    <source>
        <dbReference type="EMBL" id="QQP85170.1"/>
    </source>
</evidence>
<proteinExistence type="inferred from homology"/>